<name>D8LE00_ECTSI</name>
<reference evidence="2 3" key="1">
    <citation type="journal article" date="2010" name="Nature">
        <title>The Ectocarpus genome and the independent evolution of multicellularity in brown algae.</title>
        <authorList>
            <person name="Cock J.M."/>
            <person name="Sterck L."/>
            <person name="Rouze P."/>
            <person name="Scornet D."/>
            <person name="Allen A.E."/>
            <person name="Amoutzias G."/>
            <person name="Anthouard V."/>
            <person name="Artiguenave F."/>
            <person name="Aury J.M."/>
            <person name="Badger J.H."/>
            <person name="Beszteri B."/>
            <person name="Billiau K."/>
            <person name="Bonnet E."/>
            <person name="Bothwell J.H."/>
            <person name="Bowler C."/>
            <person name="Boyen C."/>
            <person name="Brownlee C."/>
            <person name="Carrano C.J."/>
            <person name="Charrier B."/>
            <person name="Cho G.Y."/>
            <person name="Coelho S.M."/>
            <person name="Collen J."/>
            <person name="Corre E."/>
            <person name="Da Silva C."/>
            <person name="Delage L."/>
            <person name="Delaroque N."/>
            <person name="Dittami S.M."/>
            <person name="Doulbeau S."/>
            <person name="Elias M."/>
            <person name="Farnham G."/>
            <person name="Gachon C.M."/>
            <person name="Gschloessl B."/>
            <person name="Heesch S."/>
            <person name="Jabbari K."/>
            <person name="Jubin C."/>
            <person name="Kawai H."/>
            <person name="Kimura K."/>
            <person name="Kloareg B."/>
            <person name="Kupper F.C."/>
            <person name="Lang D."/>
            <person name="Le Bail A."/>
            <person name="Leblanc C."/>
            <person name="Lerouge P."/>
            <person name="Lohr M."/>
            <person name="Lopez P.J."/>
            <person name="Martens C."/>
            <person name="Maumus F."/>
            <person name="Michel G."/>
            <person name="Miranda-Saavedra D."/>
            <person name="Morales J."/>
            <person name="Moreau H."/>
            <person name="Motomura T."/>
            <person name="Nagasato C."/>
            <person name="Napoli C.A."/>
            <person name="Nelson D.R."/>
            <person name="Nyvall-Collen P."/>
            <person name="Peters A.F."/>
            <person name="Pommier C."/>
            <person name="Potin P."/>
            <person name="Poulain J."/>
            <person name="Quesneville H."/>
            <person name="Read B."/>
            <person name="Rensing S.A."/>
            <person name="Ritter A."/>
            <person name="Rousvoal S."/>
            <person name="Samanta M."/>
            <person name="Samson G."/>
            <person name="Schroeder D.C."/>
            <person name="Segurens B."/>
            <person name="Strittmatter M."/>
            <person name="Tonon T."/>
            <person name="Tregear J.W."/>
            <person name="Valentin K."/>
            <person name="von Dassow P."/>
            <person name="Yamagishi T."/>
            <person name="Van de Peer Y."/>
            <person name="Wincker P."/>
        </authorList>
    </citation>
    <scope>NUCLEOTIDE SEQUENCE [LARGE SCALE GENOMIC DNA]</scope>
    <source>
        <strain evidence="3">Ec32 / CCAP1310/4</strain>
    </source>
</reference>
<dbReference type="EMBL" id="FN649749">
    <property type="protein sequence ID" value="CBN75576.1"/>
    <property type="molecule type" value="Genomic_DNA"/>
</dbReference>
<gene>
    <name evidence="2" type="ORF">Esi_0128_0075</name>
</gene>
<dbReference type="OrthoDB" id="10426514at2759"/>
<keyword evidence="3" id="KW-1185">Reference proteome</keyword>
<dbReference type="AlphaFoldDB" id="D8LE00"/>
<feature type="region of interest" description="Disordered" evidence="1">
    <location>
        <begin position="76"/>
        <end position="95"/>
    </location>
</feature>
<proteinExistence type="predicted"/>
<evidence type="ECO:0000256" key="1">
    <source>
        <dbReference type="SAM" id="MobiDB-lite"/>
    </source>
</evidence>
<organism evidence="2 3">
    <name type="scientific">Ectocarpus siliculosus</name>
    <name type="common">Brown alga</name>
    <name type="synonym">Conferva siliculosa</name>
    <dbReference type="NCBI Taxonomy" id="2880"/>
    <lineage>
        <taxon>Eukaryota</taxon>
        <taxon>Sar</taxon>
        <taxon>Stramenopiles</taxon>
        <taxon>Ochrophyta</taxon>
        <taxon>PX clade</taxon>
        <taxon>Phaeophyceae</taxon>
        <taxon>Ectocarpales</taxon>
        <taxon>Ectocarpaceae</taxon>
        <taxon>Ectocarpus</taxon>
    </lineage>
</organism>
<sequence>MPRRHPLARVRQRQLSRGVEATLVFPGFGGISKKRRPVILYTEDNGESICWIKTGANGSGEPYRIRCKTLLEVRDKSGAGSSAESPATVAGSGGELHEVEGAFGSEWGEQKEDAGGVGGTSSGYGTAAAAAGVRINLKWLPQPTWSRRTVKLVDVQTACPGMFTRGMQQLLSFNTDLQSYY</sequence>
<accession>D8LE00</accession>
<dbReference type="InParanoid" id="D8LE00"/>
<dbReference type="Proteomes" id="UP000002630">
    <property type="component" value="Linkage Group LG24"/>
</dbReference>
<evidence type="ECO:0000313" key="2">
    <source>
        <dbReference type="EMBL" id="CBN75576.1"/>
    </source>
</evidence>
<evidence type="ECO:0000313" key="3">
    <source>
        <dbReference type="Proteomes" id="UP000002630"/>
    </source>
</evidence>
<dbReference type="EMBL" id="FN647924">
    <property type="protein sequence ID" value="CBN75576.1"/>
    <property type="molecule type" value="Genomic_DNA"/>
</dbReference>
<protein>
    <submittedName>
        <fullName evidence="2">Uncharacterized protein</fullName>
    </submittedName>
</protein>